<feature type="compositionally biased region" description="Basic and acidic residues" evidence="1">
    <location>
        <begin position="9"/>
        <end position="33"/>
    </location>
</feature>
<evidence type="ECO:0008006" key="4">
    <source>
        <dbReference type="Google" id="ProtNLM"/>
    </source>
</evidence>
<dbReference type="OrthoDB" id="2631586at2"/>
<accession>A0A072NT06</accession>
<sequence length="45" mass="5348">MESTSEFVARIHDKQQKDEKNRRRGKGHPEKRLPNKSHSQSKMDD</sequence>
<gene>
    <name evidence="2" type="ORF">M670_04437</name>
</gene>
<dbReference type="Pfam" id="PF13215">
    <property type="entry name" value="DUF4023"/>
    <property type="match status" value="1"/>
</dbReference>
<dbReference type="RefSeq" id="WP_081847358.1">
    <property type="nucleotide sequence ID" value="NZ_JJRY01000028.1"/>
</dbReference>
<evidence type="ECO:0000256" key="1">
    <source>
        <dbReference type="SAM" id="MobiDB-lite"/>
    </source>
</evidence>
<dbReference type="EMBL" id="JJRY01000028">
    <property type="protein sequence ID" value="KEF36365.1"/>
    <property type="molecule type" value="Genomic_DNA"/>
</dbReference>
<comment type="caution">
    <text evidence="2">The sequence shown here is derived from an EMBL/GenBank/DDBJ whole genome shotgun (WGS) entry which is preliminary data.</text>
</comment>
<organism evidence="2 3">
    <name type="scientific">Schinkia azotoformans MEV2011</name>
    <dbReference type="NCBI Taxonomy" id="1348973"/>
    <lineage>
        <taxon>Bacteria</taxon>
        <taxon>Bacillati</taxon>
        <taxon>Bacillota</taxon>
        <taxon>Bacilli</taxon>
        <taxon>Bacillales</taxon>
        <taxon>Bacillaceae</taxon>
        <taxon>Calidifontibacillus/Schinkia group</taxon>
        <taxon>Schinkia</taxon>
    </lineage>
</organism>
<dbReference type="Proteomes" id="UP000027936">
    <property type="component" value="Unassembled WGS sequence"/>
</dbReference>
<dbReference type="InterPro" id="IPR025097">
    <property type="entry name" value="DUF4023"/>
</dbReference>
<proteinExistence type="predicted"/>
<evidence type="ECO:0000313" key="2">
    <source>
        <dbReference type="EMBL" id="KEF36365.1"/>
    </source>
</evidence>
<dbReference type="AlphaFoldDB" id="A0A072NT06"/>
<name>A0A072NT06_SCHAZ</name>
<reference evidence="2 3" key="1">
    <citation type="submission" date="2014-04" db="EMBL/GenBank/DDBJ databases">
        <title>Draft genome sequence of Bacillus azotoformans MEV2011, a (co-) denitrifying strain unable to grow in the presence of oxygen.</title>
        <authorList>
            <person name="Nielsen M."/>
            <person name="Schreiber L."/>
            <person name="Finster K."/>
            <person name="Schramm A."/>
        </authorList>
    </citation>
    <scope>NUCLEOTIDE SEQUENCE [LARGE SCALE GENOMIC DNA]</scope>
    <source>
        <strain evidence="2 3">MEV2011</strain>
    </source>
</reference>
<feature type="compositionally biased region" description="Polar residues" evidence="1">
    <location>
        <begin position="36"/>
        <end position="45"/>
    </location>
</feature>
<feature type="region of interest" description="Disordered" evidence="1">
    <location>
        <begin position="1"/>
        <end position="45"/>
    </location>
</feature>
<protein>
    <recommendedName>
        <fullName evidence="4">DUF4023 domain-containing protein</fullName>
    </recommendedName>
</protein>
<dbReference type="PATRIC" id="fig|1348973.3.peg.4310"/>
<evidence type="ECO:0000313" key="3">
    <source>
        <dbReference type="Proteomes" id="UP000027936"/>
    </source>
</evidence>